<gene>
    <name evidence="4" type="ORF">E3T39_13125</name>
</gene>
<dbReference type="RefSeq" id="WP_134516055.1">
    <property type="nucleotide sequence ID" value="NZ_SOHJ01000013.1"/>
</dbReference>
<protein>
    <submittedName>
        <fullName evidence="4">Methyltransferase domain-containing protein</fullName>
    </submittedName>
</protein>
<keyword evidence="1 4" id="KW-0489">Methyltransferase</keyword>
<dbReference type="InterPro" id="IPR029063">
    <property type="entry name" value="SAM-dependent_MTases_sf"/>
</dbReference>
<dbReference type="Gene3D" id="3.40.50.150">
    <property type="entry name" value="Vaccinia Virus protein VP39"/>
    <property type="match status" value="1"/>
</dbReference>
<evidence type="ECO:0000256" key="2">
    <source>
        <dbReference type="ARBA" id="ARBA00022679"/>
    </source>
</evidence>
<dbReference type="GO" id="GO:0032259">
    <property type="term" value="P:methylation"/>
    <property type="evidence" value="ECO:0007669"/>
    <property type="project" value="UniProtKB-KW"/>
</dbReference>
<keyword evidence="5" id="KW-1185">Reference proteome</keyword>
<dbReference type="GO" id="GO:0008168">
    <property type="term" value="F:methyltransferase activity"/>
    <property type="evidence" value="ECO:0007669"/>
    <property type="project" value="UniProtKB-KW"/>
</dbReference>
<evidence type="ECO:0000256" key="1">
    <source>
        <dbReference type="ARBA" id="ARBA00022603"/>
    </source>
</evidence>
<evidence type="ECO:0000313" key="5">
    <source>
        <dbReference type="Proteomes" id="UP000298170"/>
    </source>
</evidence>
<name>A0A4R9AD54_9MICO</name>
<accession>A0A4R9AD54</accession>
<dbReference type="Proteomes" id="UP000298170">
    <property type="component" value="Unassembled WGS sequence"/>
</dbReference>
<dbReference type="AlphaFoldDB" id="A0A4R9AD54"/>
<sequence length="212" mass="22906">MANVYEVAARFYDVLSGERVVYRAGRESGVALLRVRQGDTVLDLACGTGLNFALLVDAVGPSGTVIGLDRSPAMLEMARRRVQLNGWTSVRLVEADATAFDPIVVVNELPAAAEGFVDCIFSSYAMSIFNDWHPAWDRARALLRPGGRACIVDMQLPVGVYRLFSPLVRLAVAIGGADLKARPWTIIEREGVDVRSVAVRGGHIRVVAGTIP</sequence>
<dbReference type="EMBL" id="SOHJ01000013">
    <property type="protein sequence ID" value="TFD57722.1"/>
    <property type="molecule type" value="Genomic_DNA"/>
</dbReference>
<dbReference type="Pfam" id="PF13649">
    <property type="entry name" value="Methyltransf_25"/>
    <property type="match status" value="1"/>
</dbReference>
<dbReference type="CDD" id="cd02440">
    <property type="entry name" value="AdoMet_MTases"/>
    <property type="match status" value="1"/>
</dbReference>
<feature type="domain" description="Methyltransferase" evidence="3">
    <location>
        <begin position="41"/>
        <end position="147"/>
    </location>
</feature>
<organism evidence="4 5">
    <name type="scientific">Cryobacterium suzukii</name>
    <dbReference type="NCBI Taxonomy" id="1259198"/>
    <lineage>
        <taxon>Bacteria</taxon>
        <taxon>Bacillati</taxon>
        <taxon>Actinomycetota</taxon>
        <taxon>Actinomycetes</taxon>
        <taxon>Micrococcales</taxon>
        <taxon>Microbacteriaceae</taxon>
        <taxon>Cryobacterium</taxon>
    </lineage>
</organism>
<evidence type="ECO:0000313" key="4">
    <source>
        <dbReference type="EMBL" id="TFD57722.1"/>
    </source>
</evidence>
<dbReference type="PANTHER" id="PTHR43861:SF1">
    <property type="entry name" value="TRANS-ACONITATE 2-METHYLTRANSFERASE"/>
    <property type="match status" value="1"/>
</dbReference>
<comment type="caution">
    <text evidence="4">The sequence shown here is derived from an EMBL/GenBank/DDBJ whole genome shotgun (WGS) entry which is preliminary data.</text>
</comment>
<keyword evidence="2 4" id="KW-0808">Transferase</keyword>
<dbReference type="SUPFAM" id="SSF53335">
    <property type="entry name" value="S-adenosyl-L-methionine-dependent methyltransferases"/>
    <property type="match status" value="1"/>
</dbReference>
<evidence type="ECO:0000259" key="3">
    <source>
        <dbReference type="Pfam" id="PF13649"/>
    </source>
</evidence>
<dbReference type="OrthoDB" id="7032234at2"/>
<dbReference type="InterPro" id="IPR041698">
    <property type="entry name" value="Methyltransf_25"/>
</dbReference>
<proteinExistence type="predicted"/>
<reference evidence="4 5" key="1">
    <citation type="submission" date="2019-03" db="EMBL/GenBank/DDBJ databases">
        <title>Genomics of glacier-inhabiting Cryobacterium strains.</title>
        <authorList>
            <person name="Liu Q."/>
            <person name="Xin Y.-H."/>
        </authorList>
    </citation>
    <scope>NUCLEOTIDE SEQUENCE [LARGE SCALE GENOMIC DNA]</scope>
    <source>
        <strain evidence="4 5">Sr39</strain>
    </source>
</reference>
<dbReference type="PANTHER" id="PTHR43861">
    <property type="entry name" value="TRANS-ACONITATE 2-METHYLTRANSFERASE-RELATED"/>
    <property type="match status" value="1"/>
</dbReference>